<keyword evidence="8 14" id="KW-1133">Transmembrane helix</keyword>
<feature type="topological domain" description="Cytoplasmic" evidence="14">
    <location>
        <begin position="1"/>
        <end position="14"/>
    </location>
</feature>
<keyword evidence="7 14" id="KW-0249">Electron transport</keyword>
<evidence type="ECO:0000256" key="6">
    <source>
        <dbReference type="ARBA" id="ARBA00022692"/>
    </source>
</evidence>
<evidence type="ECO:0000256" key="10">
    <source>
        <dbReference type="ARBA" id="ARBA00023136"/>
    </source>
</evidence>
<dbReference type="PANTHER" id="PTHR36570">
    <property type="entry name" value="DISULFIDE BOND FORMATION PROTEIN B"/>
    <property type="match status" value="1"/>
</dbReference>
<evidence type="ECO:0000256" key="12">
    <source>
        <dbReference type="ARBA" id="ARBA00023186"/>
    </source>
</evidence>
<keyword evidence="10 14" id="KW-0472">Membrane</keyword>
<dbReference type="InterPro" id="IPR023380">
    <property type="entry name" value="DsbB-like_sf"/>
</dbReference>
<comment type="similarity">
    <text evidence="2 14">Belongs to the DsbB family.</text>
</comment>
<evidence type="ECO:0000256" key="8">
    <source>
        <dbReference type="ARBA" id="ARBA00022989"/>
    </source>
</evidence>
<evidence type="ECO:0000256" key="13">
    <source>
        <dbReference type="ARBA" id="ARBA00023284"/>
    </source>
</evidence>
<keyword evidence="6 14" id="KW-0812">Transmembrane</keyword>
<keyword evidence="17" id="KW-1185">Reference proteome</keyword>
<dbReference type="SUPFAM" id="SSF158442">
    <property type="entry name" value="DsbB-like"/>
    <property type="match status" value="1"/>
</dbReference>
<reference evidence="17" key="1">
    <citation type="journal article" date="2019" name="Int. J. Syst. Evol. Microbiol.">
        <title>The Global Catalogue of Microorganisms (GCM) 10K type strain sequencing project: providing services to taxonomists for standard genome sequencing and annotation.</title>
        <authorList>
            <consortium name="The Broad Institute Genomics Platform"/>
            <consortium name="The Broad Institute Genome Sequencing Center for Infectious Disease"/>
            <person name="Wu L."/>
            <person name="Ma J."/>
        </authorList>
    </citation>
    <scope>NUCLEOTIDE SEQUENCE [LARGE SCALE GENOMIC DNA]</scope>
    <source>
        <strain evidence="17">CGMCC 4.1530</strain>
    </source>
</reference>
<dbReference type="PANTHER" id="PTHR36570:SF2">
    <property type="entry name" value="DISULFIDE BOND FORMATION PROTEIN B"/>
    <property type="match status" value="1"/>
</dbReference>
<keyword evidence="13 14" id="KW-0676">Redox-active center</keyword>
<keyword evidence="9 14" id="KW-0560">Oxidoreductase</keyword>
<evidence type="ECO:0000256" key="4">
    <source>
        <dbReference type="ARBA" id="ARBA00022475"/>
    </source>
</evidence>
<feature type="topological domain" description="Cytoplasmic" evidence="14">
    <location>
        <begin position="66"/>
        <end position="71"/>
    </location>
</feature>
<comment type="function">
    <text evidence="14">Required for disulfide bond formation in some periplasmic proteins. Acts by oxidizing the DsbA protein.</text>
</comment>
<proteinExistence type="inferred from homology"/>
<evidence type="ECO:0000256" key="1">
    <source>
        <dbReference type="ARBA" id="ARBA00004429"/>
    </source>
</evidence>
<feature type="topological domain" description="Periplasmic" evidence="14">
    <location>
        <begin position="90"/>
        <end position="144"/>
    </location>
</feature>
<feature type="transmembrane region" description="Helical" evidence="15">
    <location>
        <begin position="145"/>
        <end position="165"/>
    </location>
</feature>
<dbReference type="Pfam" id="PF02600">
    <property type="entry name" value="DsbB"/>
    <property type="match status" value="1"/>
</dbReference>
<keyword evidence="5" id="KW-0997">Cell inner membrane</keyword>
<evidence type="ECO:0000256" key="15">
    <source>
        <dbReference type="SAM" id="Phobius"/>
    </source>
</evidence>
<comment type="caution">
    <text evidence="16">The sequence shown here is derived from an EMBL/GenBank/DDBJ whole genome shotgun (WGS) entry which is preliminary data.</text>
</comment>
<feature type="topological domain" description="Periplasmic" evidence="14">
    <location>
        <begin position="32"/>
        <end position="49"/>
    </location>
</feature>
<comment type="subcellular location">
    <subcellularLocation>
        <location evidence="1">Cell inner membrane</location>
        <topology evidence="1">Multi-pass membrane protein</topology>
    </subcellularLocation>
    <subcellularLocation>
        <location evidence="14">Cell membrane</location>
        <topology evidence="14">Multi-pass membrane protein</topology>
    </subcellularLocation>
</comment>
<dbReference type="GO" id="GO:0016491">
    <property type="term" value="F:oxidoreductase activity"/>
    <property type="evidence" value="ECO:0007669"/>
    <property type="project" value="UniProtKB-KW"/>
</dbReference>
<evidence type="ECO:0000256" key="14">
    <source>
        <dbReference type="HAMAP-Rule" id="MF_00286"/>
    </source>
</evidence>
<evidence type="ECO:0000256" key="5">
    <source>
        <dbReference type="ARBA" id="ARBA00022519"/>
    </source>
</evidence>
<evidence type="ECO:0000313" key="17">
    <source>
        <dbReference type="Proteomes" id="UP001596215"/>
    </source>
</evidence>
<evidence type="ECO:0000256" key="7">
    <source>
        <dbReference type="ARBA" id="ARBA00022982"/>
    </source>
</evidence>
<gene>
    <name evidence="14 16" type="primary">dsbB</name>
    <name evidence="16" type="ORF">ACFP73_00630</name>
</gene>
<feature type="transmembrane region" description="Helical" evidence="15">
    <location>
        <begin position="45"/>
        <end position="64"/>
    </location>
</feature>
<evidence type="ECO:0000256" key="2">
    <source>
        <dbReference type="ARBA" id="ARBA00008823"/>
    </source>
</evidence>
<feature type="topological domain" description="Cytoplasmic" evidence="14">
    <location>
        <begin position="164"/>
        <end position="172"/>
    </location>
</feature>
<accession>A0ABW1VHK9</accession>
<name>A0ABW1VHK9_9GAMM</name>
<dbReference type="Proteomes" id="UP001596215">
    <property type="component" value="Unassembled WGS sequence"/>
</dbReference>
<keyword evidence="3 14" id="KW-0813">Transport</keyword>
<evidence type="ECO:0000256" key="9">
    <source>
        <dbReference type="ARBA" id="ARBA00023002"/>
    </source>
</evidence>
<keyword evidence="11 14" id="KW-1015">Disulfide bond</keyword>
<dbReference type="Gene3D" id="1.20.1550.10">
    <property type="entry name" value="DsbB-like"/>
    <property type="match status" value="1"/>
</dbReference>
<keyword evidence="12 14" id="KW-0143">Chaperone</keyword>
<feature type="disulfide bond" description="Redox-active" evidence="14">
    <location>
        <begin position="41"/>
        <end position="44"/>
    </location>
</feature>
<dbReference type="EMBL" id="JBHSUC010000001">
    <property type="protein sequence ID" value="MFC6360621.1"/>
    <property type="molecule type" value="Genomic_DNA"/>
</dbReference>
<feature type="disulfide bond" description="Redox-active" evidence="14">
    <location>
        <begin position="104"/>
        <end position="130"/>
    </location>
</feature>
<evidence type="ECO:0000256" key="3">
    <source>
        <dbReference type="ARBA" id="ARBA00022448"/>
    </source>
</evidence>
<dbReference type="InterPro" id="IPR022920">
    <property type="entry name" value="Disulphide_bond_form_DsbB"/>
</dbReference>
<evidence type="ECO:0000256" key="11">
    <source>
        <dbReference type="ARBA" id="ARBA00023157"/>
    </source>
</evidence>
<keyword evidence="4 14" id="KW-1003">Cell membrane</keyword>
<evidence type="ECO:0000313" key="16">
    <source>
        <dbReference type="EMBL" id="MFC6360621.1"/>
    </source>
</evidence>
<dbReference type="InterPro" id="IPR050183">
    <property type="entry name" value="DsbB"/>
</dbReference>
<protein>
    <recommendedName>
        <fullName evidence="14">Disulfide bond formation protein B</fullName>
    </recommendedName>
    <alternativeName>
        <fullName evidence="14">Disulfide oxidoreductase</fullName>
    </alternativeName>
</protein>
<dbReference type="InterPro" id="IPR003752">
    <property type="entry name" value="DiS_bond_form_DsbB/BdbC"/>
</dbReference>
<organism evidence="16 17">
    <name type="scientific">Tatumella punctata</name>
    <dbReference type="NCBI Taxonomy" id="399969"/>
    <lineage>
        <taxon>Bacteria</taxon>
        <taxon>Pseudomonadati</taxon>
        <taxon>Pseudomonadota</taxon>
        <taxon>Gammaproteobacteria</taxon>
        <taxon>Enterobacterales</taxon>
        <taxon>Erwiniaceae</taxon>
        <taxon>Tatumella</taxon>
    </lineage>
</organism>
<dbReference type="NCBIfam" id="NF002485">
    <property type="entry name" value="PRK01749.1"/>
    <property type="match status" value="1"/>
</dbReference>
<dbReference type="RefSeq" id="WP_212708273.1">
    <property type="nucleotide sequence ID" value="NZ_BAAAFW010000017.1"/>
</dbReference>
<dbReference type="HAMAP" id="MF_00286">
    <property type="entry name" value="DsbB"/>
    <property type="match status" value="1"/>
</dbReference>
<sequence>MLRLLNRCSKGRSAWALLALTALALELTALWFQHVMGLKPCVMCIYERCALLGVLLAGIVGAIAPATPLRFVGIIGWLIAAGEGLRLSWEHTMLQLHPPLFATCDFMARFPSWLRLDKWVPGMFVASGDCLDRSWTLFSLSMPQWLVVVFAVYLLIGVLVFIAQLKNFSRQR</sequence>